<organism evidence="6 7">
    <name type="scientific">Citrus sinensis</name>
    <name type="common">Sweet orange</name>
    <name type="synonym">Citrus aurantium var. sinensis</name>
    <dbReference type="NCBI Taxonomy" id="2711"/>
    <lineage>
        <taxon>Eukaryota</taxon>
        <taxon>Viridiplantae</taxon>
        <taxon>Streptophyta</taxon>
        <taxon>Embryophyta</taxon>
        <taxon>Tracheophyta</taxon>
        <taxon>Spermatophyta</taxon>
        <taxon>Magnoliopsida</taxon>
        <taxon>eudicotyledons</taxon>
        <taxon>Gunneridae</taxon>
        <taxon>Pentapetalae</taxon>
        <taxon>rosids</taxon>
        <taxon>malvids</taxon>
        <taxon>Sapindales</taxon>
        <taxon>Rutaceae</taxon>
        <taxon>Aurantioideae</taxon>
        <taxon>Citrus</taxon>
    </lineage>
</organism>
<dbReference type="AlphaFoldDB" id="A0A067FGG4"/>
<reference evidence="6 7" key="1">
    <citation type="submission" date="2014-04" db="EMBL/GenBank/DDBJ databases">
        <authorList>
            <consortium name="International Citrus Genome Consortium"/>
            <person name="Gmitter F."/>
            <person name="Chen C."/>
            <person name="Farmerie W."/>
            <person name="Harkins T."/>
            <person name="Desany B."/>
            <person name="Mohiuddin M."/>
            <person name="Kodira C."/>
            <person name="Borodovsky M."/>
            <person name="Lomsadze A."/>
            <person name="Burns P."/>
            <person name="Jenkins J."/>
            <person name="Prochnik S."/>
            <person name="Shu S."/>
            <person name="Chapman J."/>
            <person name="Pitluck S."/>
            <person name="Schmutz J."/>
            <person name="Rokhsar D."/>
        </authorList>
    </citation>
    <scope>NUCLEOTIDE SEQUENCE</scope>
</reference>
<name>A0A067FGG4_CITSI</name>
<keyword evidence="5" id="KW-0539">Nucleus</keyword>
<dbReference type="GO" id="GO:0005634">
    <property type="term" value="C:nucleus"/>
    <property type="evidence" value="ECO:0007669"/>
    <property type="project" value="UniProtKB-SubCell"/>
</dbReference>
<keyword evidence="7" id="KW-1185">Reference proteome</keyword>
<evidence type="ECO:0000256" key="5">
    <source>
        <dbReference type="ARBA" id="ARBA00023242"/>
    </source>
</evidence>
<sequence>MNQNSMANGNNYPEELKKQGAAALALTCIKNRRLDKKAKANLHKYLKTTYLGKSISVQVNNNAAEINTSSSSPSSTAEAANLNLVEDNGAHGDGYVDGDDDYKPPDIPPVRNLNGVIGNCSKPLEKKLTNTDLKVNQCRLSMNRGKVLELLVPLLNEEEYRVLKEGIPVTVYDLDGNAFPMSFKVWSESKYYVLTSGWTKFHQNKGLADKHVVTLWMFRHAETQKLCFVISWREVIAKKIK</sequence>
<keyword evidence="3" id="KW-0238">DNA-binding</keyword>
<dbReference type="SMR" id="A0A067FGG4"/>
<dbReference type="GO" id="GO:0003677">
    <property type="term" value="F:DNA binding"/>
    <property type="evidence" value="ECO:0007669"/>
    <property type="project" value="UniProtKB-KW"/>
</dbReference>
<gene>
    <name evidence="6" type="ORF">CISIN_1g046253mg</name>
</gene>
<dbReference type="CDD" id="cd10017">
    <property type="entry name" value="B3_DNA"/>
    <property type="match status" value="1"/>
</dbReference>
<dbReference type="PANTHER" id="PTHR31541">
    <property type="entry name" value="B3 DOMAIN PLANT PROTEIN-RELATED"/>
    <property type="match status" value="1"/>
</dbReference>
<dbReference type="EMBL" id="KK784899">
    <property type="protein sequence ID" value="KDO66494.1"/>
    <property type="molecule type" value="Genomic_DNA"/>
</dbReference>
<dbReference type="Proteomes" id="UP000027120">
    <property type="component" value="Unassembled WGS sequence"/>
</dbReference>
<protein>
    <submittedName>
        <fullName evidence="6">Uncharacterized protein</fullName>
    </submittedName>
</protein>
<evidence type="ECO:0000256" key="3">
    <source>
        <dbReference type="ARBA" id="ARBA00023125"/>
    </source>
</evidence>
<evidence type="ECO:0000256" key="4">
    <source>
        <dbReference type="ARBA" id="ARBA00023163"/>
    </source>
</evidence>
<dbReference type="Pfam" id="PF03754">
    <property type="entry name" value="At2g31720-like"/>
    <property type="match status" value="1"/>
</dbReference>
<comment type="subcellular location">
    <subcellularLocation>
        <location evidence="1">Nucleus</location>
    </subcellularLocation>
</comment>
<dbReference type="PANTHER" id="PTHR31541:SF28">
    <property type="entry name" value="TF-B3 DOMAIN-CONTAINING PROTEIN"/>
    <property type="match status" value="1"/>
</dbReference>
<accession>A0A067FGG4</accession>
<dbReference type="Gene3D" id="2.40.330.10">
    <property type="entry name" value="DNA-binding pseudobarrel domain"/>
    <property type="match status" value="1"/>
</dbReference>
<evidence type="ECO:0000313" key="7">
    <source>
        <dbReference type="Proteomes" id="UP000027120"/>
    </source>
</evidence>
<keyword evidence="4" id="KW-0804">Transcription</keyword>
<dbReference type="InterPro" id="IPR003340">
    <property type="entry name" value="B3_DNA-bd"/>
</dbReference>
<dbReference type="eggNOG" id="ENOG502S91R">
    <property type="taxonomic scope" value="Eukaryota"/>
</dbReference>
<dbReference type="PaxDb" id="2711-XP_006494329.1"/>
<keyword evidence="2" id="KW-0805">Transcription regulation</keyword>
<evidence type="ECO:0000256" key="1">
    <source>
        <dbReference type="ARBA" id="ARBA00004123"/>
    </source>
</evidence>
<evidence type="ECO:0000313" key="6">
    <source>
        <dbReference type="EMBL" id="KDO66494.1"/>
    </source>
</evidence>
<dbReference type="SUPFAM" id="SSF101936">
    <property type="entry name" value="DNA-binding pseudobarrel domain"/>
    <property type="match status" value="1"/>
</dbReference>
<dbReference type="InterPro" id="IPR015300">
    <property type="entry name" value="DNA-bd_pseudobarrel_sf"/>
</dbReference>
<evidence type="ECO:0000256" key="2">
    <source>
        <dbReference type="ARBA" id="ARBA00023015"/>
    </source>
</evidence>
<dbReference type="InterPro" id="IPR005508">
    <property type="entry name" value="At2g31720-like"/>
</dbReference>
<proteinExistence type="predicted"/>